<feature type="region of interest" description="Disordered" evidence="1">
    <location>
        <begin position="1"/>
        <end position="63"/>
    </location>
</feature>
<proteinExistence type="predicted"/>
<evidence type="ECO:0000313" key="3">
    <source>
        <dbReference type="Proteomes" id="UP001497522"/>
    </source>
</evidence>
<dbReference type="EMBL" id="OZ023702">
    <property type="protein sequence ID" value="CAK9857962.1"/>
    <property type="molecule type" value="Genomic_DNA"/>
</dbReference>
<sequence>MSQKDTSWSKPLRRNAKSWPQSRGREEQQQEYYKAEAEQQGRERRKEARKEAGKEEEDGHCTPLVKKKLLTTHFLTPTDLPS</sequence>
<gene>
    <name evidence="2" type="ORF">CSSPJE1EN2_LOCUS957</name>
</gene>
<dbReference type="Proteomes" id="UP001497522">
    <property type="component" value="Chromosome 1"/>
</dbReference>
<protein>
    <submittedName>
        <fullName evidence="2">Uncharacterized protein</fullName>
    </submittedName>
</protein>
<evidence type="ECO:0000256" key="1">
    <source>
        <dbReference type="SAM" id="MobiDB-lite"/>
    </source>
</evidence>
<name>A0ABP1A609_9BRYO</name>
<organism evidence="2 3">
    <name type="scientific">Sphagnum jensenii</name>
    <dbReference type="NCBI Taxonomy" id="128206"/>
    <lineage>
        <taxon>Eukaryota</taxon>
        <taxon>Viridiplantae</taxon>
        <taxon>Streptophyta</taxon>
        <taxon>Embryophyta</taxon>
        <taxon>Bryophyta</taxon>
        <taxon>Sphagnophytina</taxon>
        <taxon>Sphagnopsida</taxon>
        <taxon>Sphagnales</taxon>
        <taxon>Sphagnaceae</taxon>
        <taxon>Sphagnum</taxon>
    </lineage>
</organism>
<reference evidence="2 3" key="1">
    <citation type="submission" date="2024-03" db="EMBL/GenBank/DDBJ databases">
        <authorList>
            <consortium name="ELIXIR-Norway"/>
            <consortium name="Elixir Norway"/>
        </authorList>
    </citation>
    <scope>NUCLEOTIDE SEQUENCE [LARGE SCALE GENOMIC DNA]</scope>
</reference>
<accession>A0ABP1A609</accession>
<feature type="compositionally biased region" description="Basic and acidic residues" evidence="1">
    <location>
        <begin position="23"/>
        <end position="60"/>
    </location>
</feature>
<evidence type="ECO:0000313" key="2">
    <source>
        <dbReference type="EMBL" id="CAK9857962.1"/>
    </source>
</evidence>
<keyword evidence="3" id="KW-1185">Reference proteome</keyword>